<evidence type="ECO:0000256" key="1">
    <source>
        <dbReference type="SAM" id="MobiDB-lite"/>
    </source>
</evidence>
<gene>
    <name evidence="4" type="ORF">Vafri_16963</name>
</gene>
<comment type="caution">
    <text evidence="4">The sequence shown here is derived from an EMBL/GenBank/DDBJ whole genome shotgun (WGS) entry which is preliminary data.</text>
</comment>
<name>A0A8J4BJC9_9CHLO</name>
<accession>A0A8J4BJC9</accession>
<evidence type="ECO:0000256" key="2">
    <source>
        <dbReference type="SAM" id="SignalP"/>
    </source>
</evidence>
<feature type="signal peptide" evidence="2">
    <location>
        <begin position="1"/>
        <end position="21"/>
    </location>
</feature>
<keyword evidence="5" id="KW-1185">Reference proteome</keyword>
<feature type="domain" description="SRCR" evidence="3">
    <location>
        <begin position="32"/>
        <end position="129"/>
    </location>
</feature>
<feature type="compositionally biased region" description="Pro residues" evidence="1">
    <location>
        <begin position="255"/>
        <end position="274"/>
    </location>
</feature>
<feature type="compositionally biased region" description="Polar residues" evidence="1">
    <location>
        <begin position="174"/>
        <end position="185"/>
    </location>
</feature>
<protein>
    <recommendedName>
        <fullName evidence="3">SRCR domain-containing protein</fullName>
    </recommendedName>
</protein>
<sequence>MTRRTVVTTAYILLLAWPCFAQSNKLRSGNGIRLVGGSGSRGRLEISSTATWLLAEGEEIAWRPVCALGGLFDNGVAQVMCKLIGYKYGRRYFSPDVVYRAPPDEALSEVYDPVGYVYCNANTRRRRLAGSDPRNEGEGGSSATANRVAVAAVAAATVPKESHEHHVNNAKIHLSSQRSETSSETGAEITRLYDSSGSDFTTQHRRRNHARSLLAALYGNISIPDTAPYWCRFRLGDCDYTGPLVGIECSNRRMPPAPPPPPSPPSAPPAPPPGSMSIRFIGPNGAPLEANICPSATFCQIFNRVELQVPHPNDGESMIWAPLCSAPRNFTYLIGNVACWQMYNWPRFARAESVVISQASLNGFPIPQNSTADPITSVPPSSPARTALFDPARVSGWASVTSMGNYNQALRIQDLDLEISTTPCRLGTLFAVTCTRRSER</sequence>
<evidence type="ECO:0000259" key="3">
    <source>
        <dbReference type="PROSITE" id="PS50287"/>
    </source>
</evidence>
<dbReference type="Proteomes" id="UP000747399">
    <property type="component" value="Unassembled WGS sequence"/>
</dbReference>
<evidence type="ECO:0000313" key="4">
    <source>
        <dbReference type="EMBL" id="GIL62788.1"/>
    </source>
</evidence>
<dbReference type="GO" id="GO:0016020">
    <property type="term" value="C:membrane"/>
    <property type="evidence" value="ECO:0007669"/>
    <property type="project" value="InterPro"/>
</dbReference>
<dbReference type="InterPro" id="IPR001190">
    <property type="entry name" value="SRCR"/>
</dbReference>
<feature type="chain" id="PRO_5035275647" description="SRCR domain-containing protein" evidence="2">
    <location>
        <begin position="22"/>
        <end position="440"/>
    </location>
</feature>
<proteinExistence type="predicted"/>
<feature type="region of interest" description="Disordered" evidence="1">
    <location>
        <begin position="160"/>
        <end position="186"/>
    </location>
</feature>
<reference evidence="4" key="1">
    <citation type="journal article" date="2021" name="Proc. Natl. Acad. Sci. U.S.A.">
        <title>Three genomes in the algal genus Volvox reveal the fate of a haploid sex-determining region after a transition to homothallism.</title>
        <authorList>
            <person name="Yamamoto K."/>
            <person name="Hamaji T."/>
            <person name="Kawai-Toyooka H."/>
            <person name="Matsuzaki R."/>
            <person name="Takahashi F."/>
            <person name="Nishimura Y."/>
            <person name="Kawachi M."/>
            <person name="Noguchi H."/>
            <person name="Minakuchi Y."/>
            <person name="Umen J.G."/>
            <person name="Toyoda A."/>
            <person name="Nozaki H."/>
        </authorList>
    </citation>
    <scope>NUCLEOTIDE SEQUENCE</scope>
    <source>
        <strain evidence="4">NIES-3780</strain>
    </source>
</reference>
<dbReference type="AlphaFoldDB" id="A0A8J4BJC9"/>
<organism evidence="4 5">
    <name type="scientific">Volvox africanus</name>
    <dbReference type="NCBI Taxonomy" id="51714"/>
    <lineage>
        <taxon>Eukaryota</taxon>
        <taxon>Viridiplantae</taxon>
        <taxon>Chlorophyta</taxon>
        <taxon>core chlorophytes</taxon>
        <taxon>Chlorophyceae</taxon>
        <taxon>CS clade</taxon>
        <taxon>Chlamydomonadales</taxon>
        <taxon>Volvocaceae</taxon>
        <taxon>Volvox</taxon>
    </lineage>
</organism>
<evidence type="ECO:0000313" key="5">
    <source>
        <dbReference type="Proteomes" id="UP000747399"/>
    </source>
</evidence>
<feature type="region of interest" description="Disordered" evidence="1">
    <location>
        <begin position="251"/>
        <end position="280"/>
    </location>
</feature>
<dbReference type="EMBL" id="BNCO01000053">
    <property type="protein sequence ID" value="GIL62788.1"/>
    <property type="molecule type" value="Genomic_DNA"/>
</dbReference>
<keyword evidence="2" id="KW-0732">Signal</keyword>
<dbReference type="PROSITE" id="PS50287">
    <property type="entry name" value="SRCR_2"/>
    <property type="match status" value="1"/>
</dbReference>